<evidence type="ECO:0000313" key="1">
    <source>
        <dbReference type="EMBL" id="QRD02231.1"/>
    </source>
</evidence>
<proteinExistence type="predicted"/>
<dbReference type="EMBL" id="CP069035">
    <property type="protein sequence ID" value="QRD02231.1"/>
    <property type="molecule type" value="Genomic_DNA"/>
</dbReference>
<sequence length="134" mass="14658">MRIAPSRKFSCIASKDLHNAVVSGARDWAKPTECVTALDVGSGKHHGSMFEIMLSNHSSQLSPGHARVQVKLLRSSMGLQLLAHCNPTLAVRPSSAGRWRWRCSGLRFMTSRNGVSMDARAEVAGEILQVRGYL</sequence>
<keyword evidence="2" id="KW-1185">Reference proteome</keyword>
<reference evidence="2" key="1">
    <citation type="journal article" date="2021" name="BMC Genomics">
        <title>Chromosome-level genome assembly and manually-curated proteome of model necrotroph Parastagonospora nodorum Sn15 reveals a genome-wide trove of candidate effector homologs, and redundancy of virulence-related functions within an accessory chromosome.</title>
        <authorList>
            <person name="Bertazzoni S."/>
            <person name="Jones D.A.B."/>
            <person name="Phan H.T."/>
            <person name="Tan K.-C."/>
            <person name="Hane J.K."/>
        </authorList>
    </citation>
    <scope>NUCLEOTIDE SEQUENCE [LARGE SCALE GENOMIC DNA]</scope>
    <source>
        <strain evidence="2">SN15 / ATCC MYA-4574 / FGSC 10173)</strain>
    </source>
</reference>
<accession>A0A7U2FG51</accession>
<gene>
    <name evidence="1" type="ORF">JI435_440570</name>
</gene>
<dbReference type="Proteomes" id="UP000663193">
    <property type="component" value="Chromosome 13"/>
</dbReference>
<dbReference type="VEuPathDB" id="FungiDB:JI435_440570"/>
<evidence type="ECO:0000313" key="2">
    <source>
        <dbReference type="Proteomes" id="UP000663193"/>
    </source>
</evidence>
<organism evidence="1 2">
    <name type="scientific">Phaeosphaeria nodorum (strain SN15 / ATCC MYA-4574 / FGSC 10173)</name>
    <name type="common">Glume blotch fungus</name>
    <name type="synonym">Parastagonospora nodorum</name>
    <dbReference type="NCBI Taxonomy" id="321614"/>
    <lineage>
        <taxon>Eukaryota</taxon>
        <taxon>Fungi</taxon>
        <taxon>Dikarya</taxon>
        <taxon>Ascomycota</taxon>
        <taxon>Pezizomycotina</taxon>
        <taxon>Dothideomycetes</taxon>
        <taxon>Pleosporomycetidae</taxon>
        <taxon>Pleosporales</taxon>
        <taxon>Pleosporineae</taxon>
        <taxon>Phaeosphaeriaceae</taxon>
        <taxon>Parastagonospora</taxon>
    </lineage>
</organism>
<dbReference type="AlphaFoldDB" id="A0A7U2FG51"/>
<protein>
    <submittedName>
        <fullName evidence="1">Uncharacterized protein</fullName>
    </submittedName>
</protein>
<name>A0A7U2FG51_PHANO</name>